<dbReference type="AlphaFoldDB" id="A0A8H7RWQ9"/>
<evidence type="ECO:0000313" key="2">
    <source>
        <dbReference type="Proteomes" id="UP000646827"/>
    </source>
</evidence>
<organism evidence="1 2">
    <name type="scientific">Circinella minor</name>
    <dbReference type="NCBI Taxonomy" id="1195481"/>
    <lineage>
        <taxon>Eukaryota</taxon>
        <taxon>Fungi</taxon>
        <taxon>Fungi incertae sedis</taxon>
        <taxon>Mucoromycota</taxon>
        <taxon>Mucoromycotina</taxon>
        <taxon>Mucoromycetes</taxon>
        <taxon>Mucorales</taxon>
        <taxon>Lichtheimiaceae</taxon>
        <taxon>Circinella</taxon>
    </lineage>
</organism>
<evidence type="ECO:0000313" key="1">
    <source>
        <dbReference type="EMBL" id="KAG2217276.1"/>
    </source>
</evidence>
<dbReference type="Proteomes" id="UP000646827">
    <property type="component" value="Unassembled WGS sequence"/>
</dbReference>
<name>A0A8H7RWQ9_9FUNG</name>
<proteinExistence type="predicted"/>
<keyword evidence="2" id="KW-1185">Reference proteome</keyword>
<dbReference type="EMBL" id="JAEPRB010000311">
    <property type="protein sequence ID" value="KAG2217276.1"/>
    <property type="molecule type" value="Genomic_DNA"/>
</dbReference>
<accession>A0A8H7RWQ9</accession>
<dbReference type="OrthoDB" id="2286555at2759"/>
<gene>
    <name evidence="1" type="ORF">INT45_005378</name>
</gene>
<comment type="caution">
    <text evidence="1">The sequence shown here is derived from an EMBL/GenBank/DDBJ whole genome shotgun (WGS) entry which is preliminary data.</text>
</comment>
<reference evidence="1 2" key="1">
    <citation type="submission" date="2020-12" db="EMBL/GenBank/DDBJ databases">
        <title>Metabolic potential, ecology and presence of endohyphal bacteria is reflected in genomic diversity of Mucoromycotina.</title>
        <authorList>
            <person name="Muszewska A."/>
            <person name="Okrasinska A."/>
            <person name="Steczkiewicz K."/>
            <person name="Drgas O."/>
            <person name="Orlowska M."/>
            <person name="Perlinska-Lenart U."/>
            <person name="Aleksandrzak-Piekarczyk T."/>
            <person name="Szatraj K."/>
            <person name="Zielenkiewicz U."/>
            <person name="Pilsyk S."/>
            <person name="Malc E."/>
            <person name="Mieczkowski P."/>
            <person name="Kruszewska J.S."/>
            <person name="Biernat P."/>
            <person name="Pawlowska J."/>
        </authorList>
    </citation>
    <scope>NUCLEOTIDE SEQUENCE [LARGE SCALE GENOMIC DNA]</scope>
    <source>
        <strain evidence="1 2">CBS 142.35</strain>
    </source>
</reference>
<protein>
    <submittedName>
        <fullName evidence="1">Uncharacterized protein</fullName>
    </submittedName>
</protein>
<sequence length="534" mass="61733">MDFESLYPGAKELTYYIKNVKSPTLTGFVKKNSNHIAEWSCRISAENGLQLFSVWKKRFLKRCRELGENYVKSNSSFQETTWNNFYEEVEQLATVHQISRVEGLRVLGQSIRDVSASTINSIPEDENQDYSENILSEEQTAEILFQIYYKKCKSEQLSNEDMNVIRRTISRTDKSMYMKVLSYGAETLLKENLDASDHMIIKSSLSGIVNLLQPDLYDNFKSIFTTNEFEELEKNDFNLPARDDIVLIDDLKNKNIDEMINTINLQKYNISIAGKRNTDQYKILEVLEEVISNFDDGNDDLKSETAVYRKCANVLDIILRGTKLVLIDGENVSECSKTELEIMTDIVNNKQLCATTSSSYSYGRKVDLIIATFYNGVKYELSSNEWKKEKSPDTLIKKQQCKNLRTNASILKNIMKNNKDGSKYILSMDWFGYTGYIYTLKFVDGLFVANIYDTLQIPRNTIQLKKFKSTLTTLFIWKDFLVSLKDEITTVADSLQTRDRLRGIIRRRDADETIFKMPPTLFSPKLGKRKLNEE</sequence>